<name>A0A0L8GVI4_OCTBM</name>
<evidence type="ECO:0008006" key="2">
    <source>
        <dbReference type="Google" id="ProtNLM"/>
    </source>
</evidence>
<reference evidence="1" key="1">
    <citation type="submission" date="2015-07" db="EMBL/GenBank/DDBJ databases">
        <title>MeaNS - Measles Nucleotide Surveillance Program.</title>
        <authorList>
            <person name="Tran T."/>
            <person name="Druce J."/>
        </authorList>
    </citation>
    <scope>NUCLEOTIDE SEQUENCE</scope>
    <source>
        <strain evidence="1">UCB-OBI-ISO-001</strain>
        <tissue evidence="1">Gonad</tissue>
    </source>
</reference>
<organism evidence="1">
    <name type="scientific">Octopus bimaculoides</name>
    <name type="common">California two-spotted octopus</name>
    <dbReference type="NCBI Taxonomy" id="37653"/>
    <lineage>
        <taxon>Eukaryota</taxon>
        <taxon>Metazoa</taxon>
        <taxon>Spiralia</taxon>
        <taxon>Lophotrochozoa</taxon>
        <taxon>Mollusca</taxon>
        <taxon>Cephalopoda</taxon>
        <taxon>Coleoidea</taxon>
        <taxon>Octopodiformes</taxon>
        <taxon>Octopoda</taxon>
        <taxon>Incirrata</taxon>
        <taxon>Octopodidae</taxon>
        <taxon>Octopus</taxon>
    </lineage>
</organism>
<gene>
    <name evidence="1" type="ORF">OCBIM_22027244mg</name>
</gene>
<proteinExistence type="predicted"/>
<dbReference type="AlphaFoldDB" id="A0A0L8GVI4"/>
<accession>A0A0L8GVI4</accession>
<dbReference type="InterPro" id="IPR036691">
    <property type="entry name" value="Endo/exonu/phosph_ase_sf"/>
</dbReference>
<evidence type="ECO:0000313" key="1">
    <source>
        <dbReference type="EMBL" id="KOF80912.1"/>
    </source>
</evidence>
<dbReference type="Gene3D" id="3.60.10.10">
    <property type="entry name" value="Endonuclease/exonuclease/phosphatase"/>
    <property type="match status" value="1"/>
</dbReference>
<protein>
    <recommendedName>
        <fullName evidence="2">Endonuclease/exonuclease/phosphatase domain-containing protein</fullName>
    </recommendedName>
</protein>
<dbReference type="EMBL" id="KQ420227">
    <property type="protein sequence ID" value="KOF80912.1"/>
    <property type="molecule type" value="Genomic_DNA"/>
</dbReference>
<sequence length="94" mass="10727">MEISINSTIGGVRLLLSPHTLKSRNTIERITSRLIIVNFNGNPSTTVTCCYRPTNVSDEQEVINFYNDISSLVRYRPQHNILIIEDMNALYIQS</sequence>